<comment type="caution">
    <text evidence="1">The sequence shown here is derived from an EMBL/GenBank/DDBJ whole genome shotgun (WGS) entry which is preliminary data.</text>
</comment>
<name>A0ACC0V4S6_9HYPO</name>
<evidence type="ECO:0000313" key="2">
    <source>
        <dbReference type="Proteomes" id="UP001163324"/>
    </source>
</evidence>
<proteinExistence type="predicted"/>
<gene>
    <name evidence="1" type="ORF">N3K66_005028</name>
</gene>
<keyword evidence="2" id="KW-1185">Reference proteome</keyword>
<dbReference type="EMBL" id="CM047943">
    <property type="protein sequence ID" value="KAI9900766.1"/>
    <property type="molecule type" value="Genomic_DNA"/>
</dbReference>
<reference evidence="1" key="1">
    <citation type="submission" date="2022-10" db="EMBL/GenBank/DDBJ databases">
        <title>Complete Genome of Trichothecium roseum strain YXFP-22015, a Plant Pathogen Isolated from Citrus.</title>
        <authorList>
            <person name="Wang Y."/>
            <person name="Zhu L."/>
        </authorList>
    </citation>
    <scope>NUCLEOTIDE SEQUENCE</scope>
    <source>
        <strain evidence="1">YXFP-22015</strain>
    </source>
</reference>
<accession>A0ACC0V4S6</accession>
<protein>
    <submittedName>
        <fullName evidence="1">Uncharacterized protein</fullName>
    </submittedName>
</protein>
<evidence type="ECO:0000313" key="1">
    <source>
        <dbReference type="EMBL" id="KAI9900766.1"/>
    </source>
</evidence>
<organism evidence="1 2">
    <name type="scientific">Trichothecium roseum</name>
    <dbReference type="NCBI Taxonomy" id="47278"/>
    <lineage>
        <taxon>Eukaryota</taxon>
        <taxon>Fungi</taxon>
        <taxon>Dikarya</taxon>
        <taxon>Ascomycota</taxon>
        <taxon>Pezizomycotina</taxon>
        <taxon>Sordariomycetes</taxon>
        <taxon>Hypocreomycetidae</taxon>
        <taxon>Hypocreales</taxon>
        <taxon>Hypocreales incertae sedis</taxon>
        <taxon>Trichothecium</taxon>
    </lineage>
</organism>
<dbReference type="Proteomes" id="UP001163324">
    <property type="component" value="Chromosome 4"/>
</dbReference>
<sequence length="313" mass="35157">MKQSFTCLDPDGDVELILRRPNFHGIVEPPPVEDPNAFEQQVASLASLVFPSQDDSNEWKPFKEDGSDTEIEIRASSSHLCLASPVFRKMLRGEWKESQRSSTGMHRVIAEEWNARAFIIVLDIIHGHHRTLPRSVPLELLAKIAAISNYYACEEIVEVFGGAWHARLPRVLPTFLSKDFEPRLNINYVFGQWVQAMHLAQTALMGSEKPIIMPNSPVPDAIFTAIEDKRIITFKKVLLSLKKLEDSLCTSTRCTPDCCALLLGSLMKQRHEKQLALLKKPFHGYSIDWLKKTIGTFVTPAIVSTACAYVGAT</sequence>